<evidence type="ECO:0000256" key="4">
    <source>
        <dbReference type="ARBA" id="ARBA00025742"/>
    </source>
</evidence>
<evidence type="ECO:0000313" key="8">
    <source>
        <dbReference type="Proteomes" id="UP000076088"/>
    </source>
</evidence>
<keyword evidence="3" id="KW-0408">Iron</keyword>
<keyword evidence="1" id="KW-0479">Metal-binding</keyword>
<feature type="domain" description="Calcineurin-like phosphoesterase" evidence="6">
    <location>
        <begin position="5"/>
        <end position="192"/>
    </location>
</feature>
<accession>A0AAC9FEX8</accession>
<keyword evidence="2" id="KW-0378">Hydrolase</keyword>
<dbReference type="Gene3D" id="3.60.21.10">
    <property type="match status" value="1"/>
</dbReference>
<dbReference type="GO" id="GO:0046872">
    <property type="term" value="F:metal ion binding"/>
    <property type="evidence" value="ECO:0007669"/>
    <property type="project" value="UniProtKB-KW"/>
</dbReference>
<feature type="region of interest" description="Disordered" evidence="5">
    <location>
        <begin position="248"/>
        <end position="282"/>
    </location>
</feature>
<evidence type="ECO:0000259" key="6">
    <source>
        <dbReference type="Pfam" id="PF00149"/>
    </source>
</evidence>
<dbReference type="AlphaFoldDB" id="A0AAC9FEX8"/>
<reference evidence="7 8" key="2">
    <citation type="journal article" date="2016" name="Genome Announc.">
        <title>Complete Genome Sequence of Sphingopyxis macrogoltabida Strain 203N (NBRC 111659), a Polyethylene Glycol Degrader.</title>
        <authorList>
            <person name="Ohtsubo Y."/>
            <person name="Nonoyama S."/>
            <person name="Nagata Y."/>
            <person name="Numata M."/>
            <person name="Tsuchikane K."/>
            <person name="Hosoyama A."/>
            <person name="Yamazoe A."/>
            <person name="Tsuda M."/>
            <person name="Fujita N."/>
            <person name="Kawai F."/>
        </authorList>
    </citation>
    <scope>NUCLEOTIDE SEQUENCE [LARGE SCALE GENOMIC DNA]</scope>
    <source>
        <strain evidence="7 8">203N</strain>
    </source>
</reference>
<comment type="similarity">
    <text evidence="4">Belongs to the cyclic nucleotide phosphodiesterase class-III family.</text>
</comment>
<gene>
    <name evidence="7" type="ORF">ATM17_01285</name>
</gene>
<dbReference type="PANTHER" id="PTHR42988">
    <property type="entry name" value="PHOSPHOHYDROLASE"/>
    <property type="match status" value="1"/>
</dbReference>
<dbReference type="RefSeq" id="WP_054724232.1">
    <property type="nucleotide sequence ID" value="NZ_CP009429.1"/>
</dbReference>
<name>A0AAC9FEX8_SPHMC</name>
<organism evidence="7 8">
    <name type="scientific">Sphingopyxis macrogoltabida</name>
    <name type="common">Sphingomonas macrogoltabidus</name>
    <dbReference type="NCBI Taxonomy" id="33050"/>
    <lineage>
        <taxon>Bacteria</taxon>
        <taxon>Pseudomonadati</taxon>
        <taxon>Pseudomonadota</taxon>
        <taxon>Alphaproteobacteria</taxon>
        <taxon>Sphingomonadales</taxon>
        <taxon>Sphingomonadaceae</taxon>
        <taxon>Sphingopyxis</taxon>
    </lineage>
</organism>
<evidence type="ECO:0000256" key="3">
    <source>
        <dbReference type="ARBA" id="ARBA00023004"/>
    </source>
</evidence>
<dbReference type="SUPFAM" id="SSF56300">
    <property type="entry name" value="Metallo-dependent phosphatases"/>
    <property type="match status" value="1"/>
</dbReference>
<keyword evidence="8" id="KW-1185">Reference proteome</keyword>
<proteinExistence type="inferred from homology"/>
<evidence type="ECO:0000256" key="5">
    <source>
        <dbReference type="SAM" id="MobiDB-lite"/>
    </source>
</evidence>
<dbReference type="InterPro" id="IPR050884">
    <property type="entry name" value="CNP_phosphodiesterase-III"/>
</dbReference>
<evidence type="ECO:0000256" key="1">
    <source>
        <dbReference type="ARBA" id="ARBA00022723"/>
    </source>
</evidence>
<dbReference type="GO" id="GO:0016787">
    <property type="term" value="F:hydrolase activity"/>
    <property type="evidence" value="ECO:0007669"/>
    <property type="project" value="UniProtKB-KW"/>
</dbReference>
<sequence length="282" mass="30741">MTLLFHISDLHFGLEDCAALDWFRDIVRRDRPDAILITGDLTMRARSHEFAAACDWIGALDVPVTVEVGNHDLPYFNPLARFFYPYRRIRGIERLVERELDLPGVAIVPLKTTARAQWRLDWSKGWVTKKALAKTLAAIDALPPGTAALVTAHHPLVEAGTRGRALTRGGARALRALAARGVAAVLTGHVHDAFDLVQPTPAGPIRMIGAGTLSQRIRSTPPGFNELRLADGTLAVRVRNVEKIATPDMQIPDVPSDALPPREPGEPVAPVRAIPPVDPPVH</sequence>
<dbReference type="PANTHER" id="PTHR42988:SF2">
    <property type="entry name" value="CYCLIC NUCLEOTIDE PHOSPHODIESTERASE CBUA0032-RELATED"/>
    <property type="match status" value="1"/>
</dbReference>
<protein>
    <submittedName>
        <fullName evidence="7">Metallophosphoesterase</fullName>
    </submittedName>
</protein>
<evidence type="ECO:0000256" key="2">
    <source>
        <dbReference type="ARBA" id="ARBA00022801"/>
    </source>
</evidence>
<dbReference type="Pfam" id="PF00149">
    <property type="entry name" value="Metallophos"/>
    <property type="match status" value="1"/>
</dbReference>
<dbReference type="Proteomes" id="UP000076088">
    <property type="component" value="Chromosome"/>
</dbReference>
<dbReference type="InterPro" id="IPR004843">
    <property type="entry name" value="Calcineurin-like_PHP"/>
</dbReference>
<dbReference type="InterPro" id="IPR029052">
    <property type="entry name" value="Metallo-depent_PP-like"/>
</dbReference>
<dbReference type="KEGG" id="smaz:LH19_01300"/>
<reference evidence="8" key="1">
    <citation type="submission" date="2015-11" db="EMBL/GenBank/DDBJ databases">
        <title>Complete genome sequence of a polyethylene-glycol degrader Sphingopyxis macrogoltabida 203N (NBRC 111659).</title>
        <authorList>
            <person name="Yoshiyuki O."/>
            <person name="Shouta N."/>
            <person name="Nagata Y."/>
            <person name="Numata M."/>
            <person name="Tsuchikane K."/>
            <person name="Hosoyama A."/>
            <person name="Yamazoe A."/>
            <person name="Tsuda M."/>
            <person name="Fujita N."/>
            <person name="Kawai F."/>
        </authorList>
    </citation>
    <scope>NUCLEOTIDE SEQUENCE [LARGE SCALE GENOMIC DNA]</scope>
    <source>
        <strain evidence="8">203N</strain>
    </source>
</reference>
<dbReference type="EMBL" id="CP013344">
    <property type="protein sequence ID" value="AMU87680.1"/>
    <property type="molecule type" value="Genomic_DNA"/>
</dbReference>
<evidence type="ECO:0000313" key="7">
    <source>
        <dbReference type="EMBL" id="AMU87680.1"/>
    </source>
</evidence>